<proteinExistence type="predicted"/>
<protein>
    <recommendedName>
        <fullName evidence="4">Glycosyl transferase family 1 domain-containing protein</fullName>
    </recommendedName>
</protein>
<sequence>MKLLLGAIGAGVLLLLSDLSMINKSSLVPVEYLNAEMDEGADFYPDKVLESEWGDDVESADLMHLSLLQEGCLQIKESVVTWKYGLDSVLSNASHGVINQDDDQLLEKMRQCPDVDIYLPPILRGHGYCEDAAAYTKFIESRILPAWALTMKYVDNTTNETFSYHDLCPKTPMIFFNHYWDGFPESPEWPAMKPLYLMPNIEMYELKAEHYWAVDVVLCKTAICARYVRMWYQQEGNPRHTKVLYTRHTTSDIATLARTRLGEDAIKPRNWSDVHFIHVIGGSVQKGTTAILDCWIRRPHFPPLDVYADEGFYNEKLKDQYENKLRGSQVVMYRGRPSPTEFGKLMAESAFFMCPSGMEGYGHYINQARASAGVIVSTNLPPMNELLTPASGVLITVKRHAHKEQILGGKFEGEHGLKGVEGYAGIVKDSGVCQAVEKVLAMTSAEREKMGTRARRQYFVDMKFFASKMKELRELARGIRSSQFRSIDAA</sequence>
<dbReference type="EnsemblProtists" id="HpaT813784">
    <property type="protein sequence ID" value="HpaP813784"/>
    <property type="gene ID" value="HpaG813784"/>
</dbReference>
<keyword evidence="1" id="KW-0732">Signal</keyword>
<reference evidence="2" key="2">
    <citation type="submission" date="2015-06" db="UniProtKB">
        <authorList>
            <consortium name="EnsemblProtists"/>
        </authorList>
    </citation>
    <scope>IDENTIFICATION</scope>
    <source>
        <strain evidence="2">Emoy2</strain>
    </source>
</reference>
<evidence type="ECO:0000256" key="1">
    <source>
        <dbReference type="SAM" id="SignalP"/>
    </source>
</evidence>
<feature type="signal peptide" evidence="1">
    <location>
        <begin position="1"/>
        <end position="27"/>
    </location>
</feature>
<dbReference type="Proteomes" id="UP000011713">
    <property type="component" value="Unassembled WGS sequence"/>
</dbReference>
<dbReference type="AlphaFoldDB" id="M4C3W6"/>
<dbReference type="eggNOG" id="ENOG502QQNI">
    <property type="taxonomic scope" value="Eukaryota"/>
</dbReference>
<reference evidence="3" key="1">
    <citation type="journal article" date="2010" name="Science">
        <title>Signatures of adaptation to obligate biotrophy in the Hyaloperonospora arabidopsidis genome.</title>
        <authorList>
            <person name="Baxter L."/>
            <person name="Tripathy S."/>
            <person name="Ishaque N."/>
            <person name="Boot N."/>
            <person name="Cabral A."/>
            <person name="Kemen E."/>
            <person name="Thines M."/>
            <person name="Ah-Fong A."/>
            <person name="Anderson R."/>
            <person name="Badejoko W."/>
            <person name="Bittner-Eddy P."/>
            <person name="Boore J.L."/>
            <person name="Chibucos M.C."/>
            <person name="Coates M."/>
            <person name="Dehal P."/>
            <person name="Delehaunty K."/>
            <person name="Dong S."/>
            <person name="Downton P."/>
            <person name="Dumas B."/>
            <person name="Fabro G."/>
            <person name="Fronick C."/>
            <person name="Fuerstenberg S.I."/>
            <person name="Fulton L."/>
            <person name="Gaulin E."/>
            <person name="Govers F."/>
            <person name="Hughes L."/>
            <person name="Humphray S."/>
            <person name="Jiang R.H."/>
            <person name="Judelson H."/>
            <person name="Kamoun S."/>
            <person name="Kyung K."/>
            <person name="Meijer H."/>
            <person name="Minx P."/>
            <person name="Morris P."/>
            <person name="Nelson J."/>
            <person name="Phuntumart V."/>
            <person name="Qutob D."/>
            <person name="Rehmany A."/>
            <person name="Rougon-Cardoso A."/>
            <person name="Ryden P."/>
            <person name="Torto-Alalibo T."/>
            <person name="Studholme D."/>
            <person name="Wang Y."/>
            <person name="Win J."/>
            <person name="Wood J."/>
            <person name="Clifton S.W."/>
            <person name="Rogers J."/>
            <person name="Van den Ackerveken G."/>
            <person name="Jones J.D."/>
            <person name="McDowell J.M."/>
            <person name="Beynon J."/>
            <person name="Tyler B.M."/>
        </authorList>
    </citation>
    <scope>NUCLEOTIDE SEQUENCE [LARGE SCALE GENOMIC DNA]</scope>
    <source>
        <strain evidence="3">Emoy2</strain>
    </source>
</reference>
<organism evidence="2 3">
    <name type="scientific">Hyaloperonospora arabidopsidis (strain Emoy2)</name>
    <name type="common">Downy mildew agent</name>
    <name type="synonym">Peronospora arabidopsidis</name>
    <dbReference type="NCBI Taxonomy" id="559515"/>
    <lineage>
        <taxon>Eukaryota</taxon>
        <taxon>Sar</taxon>
        <taxon>Stramenopiles</taxon>
        <taxon>Oomycota</taxon>
        <taxon>Peronosporomycetes</taxon>
        <taxon>Peronosporales</taxon>
        <taxon>Peronosporaceae</taxon>
        <taxon>Hyaloperonospora</taxon>
    </lineage>
</organism>
<feature type="chain" id="PRO_5004049123" description="Glycosyl transferase family 1 domain-containing protein" evidence="1">
    <location>
        <begin position="28"/>
        <end position="490"/>
    </location>
</feature>
<evidence type="ECO:0000313" key="3">
    <source>
        <dbReference type="Proteomes" id="UP000011713"/>
    </source>
</evidence>
<dbReference type="EMBL" id="JH598183">
    <property type="status" value="NOT_ANNOTATED_CDS"/>
    <property type="molecule type" value="Genomic_DNA"/>
</dbReference>
<keyword evidence="3" id="KW-1185">Reference proteome</keyword>
<dbReference type="HOGENOM" id="CLU_023769_1_0_1"/>
<name>M4C3W6_HYAAE</name>
<dbReference type="SUPFAM" id="SSF53756">
    <property type="entry name" value="UDP-Glycosyltransferase/glycogen phosphorylase"/>
    <property type="match status" value="1"/>
</dbReference>
<dbReference type="InParanoid" id="M4C3W6"/>
<dbReference type="VEuPathDB" id="FungiDB:HpaG813784"/>
<dbReference type="Gene3D" id="3.40.50.2000">
    <property type="entry name" value="Glycogen Phosphorylase B"/>
    <property type="match status" value="1"/>
</dbReference>
<evidence type="ECO:0008006" key="4">
    <source>
        <dbReference type="Google" id="ProtNLM"/>
    </source>
</evidence>
<accession>M4C3W6</accession>
<evidence type="ECO:0000313" key="2">
    <source>
        <dbReference type="EnsemblProtists" id="HpaP813784"/>
    </source>
</evidence>
<dbReference type="OMA" id="YCEDSIA"/>